<name>A0A5C3KWA1_COPMA</name>
<dbReference type="PANTHER" id="PTHR43861">
    <property type="entry name" value="TRANS-ACONITATE 2-METHYLTRANSFERASE-RELATED"/>
    <property type="match status" value="1"/>
</dbReference>
<dbReference type="Gene3D" id="3.40.50.150">
    <property type="entry name" value="Vaccinia Virus protein VP39"/>
    <property type="match status" value="1"/>
</dbReference>
<dbReference type="Proteomes" id="UP000307440">
    <property type="component" value="Unassembled WGS sequence"/>
</dbReference>
<dbReference type="OrthoDB" id="3647at2759"/>
<dbReference type="PANTHER" id="PTHR43861:SF3">
    <property type="entry name" value="PUTATIVE (AFU_ORTHOLOGUE AFUA_2G14390)-RELATED"/>
    <property type="match status" value="1"/>
</dbReference>
<dbReference type="GO" id="GO:0008168">
    <property type="term" value="F:methyltransferase activity"/>
    <property type="evidence" value="ECO:0007669"/>
    <property type="project" value="UniProtKB-KW"/>
</dbReference>
<evidence type="ECO:0000313" key="2">
    <source>
        <dbReference type="EMBL" id="TFK24929.1"/>
    </source>
</evidence>
<dbReference type="InterPro" id="IPR029063">
    <property type="entry name" value="SAM-dependent_MTases_sf"/>
</dbReference>
<sequence>MSSTNQSFISSNREHFNELASNYRPSKSSLELAKRAARAILKRHAFDGETTEAMDFACGAGLLSQQFAPHVKSMVGVDISQGMVDIFNAVVSNQGISPEEMRAVCMDIQDEGDKLGGQLFDVIVCSMAYHHFESIEHITRTLSTHLKPSGALVVVDLLKSEDVDVDSLFPEHQDQIVAHRGGISEKDIELAFESSGLSKFELHPDISVKKNGHDLRIFVAKGVKHT</sequence>
<dbReference type="Pfam" id="PF13489">
    <property type="entry name" value="Methyltransf_23"/>
    <property type="match status" value="1"/>
</dbReference>
<dbReference type="EMBL" id="ML210192">
    <property type="protein sequence ID" value="TFK24929.1"/>
    <property type="molecule type" value="Genomic_DNA"/>
</dbReference>
<dbReference type="AlphaFoldDB" id="A0A5C3KWA1"/>
<accession>A0A5C3KWA1</accession>
<organism evidence="2 3">
    <name type="scientific">Coprinopsis marcescibilis</name>
    <name type="common">Agaric fungus</name>
    <name type="synonym">Psathyrella marcescibilis</name>
    <dbReference type="NCBI Taxonomy" id="230819"/>
    <lineage>
        <taxon>Eukaryota</taxon>
        <taxon>Fungi</taxon>
        <taxon>Dikarya</taxon>
        <taxon>Basidiomycota</taxon>
        <taxon>Agaricomycotina</taxon>
        <taxon>Agaricomycetes</taxon>
        <taxon>Agaricomycetidae</taxon>
        <taxon>Agaricales</taxon>
        <taxon>Agaricineae</taxon>
        <taxon>Psathyrellaceae</taxon>
        <taxon>Coprinopsis</taxon>
    </lineage>
</organism>
<dbReference type="GO" id="GO:0032259">
    <property type="term" value="P:methylation"/>
    <property type="evidence" value="ECO:0007669"/>
    <property type="project" value="UniProtKB-KW"/>
</dbReference>
<dbReference type="SUPFAM" id="SSF53335">
    <property type="entry name" value="S-adenosyl-L-methionine-dependent methyltransferases"/>
    <property type="match status" value="1"/>
</dbReference>
<keyword evidence="2" id="KW-0489">Methyltransferase</keyword>
<evidence type="ECO:0000313" key="3">
    <source>
        <dbReference type="Proteomes" id="UP000307440"/>
    </source>
</evidence>
<evidence type="ECO:0000256" key="1">
    <source>
        <dbReference type="ARBA" id="ARBA00022679"/>
    </source>
</evidence>
<gene>
    <name evidence="2" type="ORF">FA15DRAFT_694103</name>
</gene>
<dbReference type="CDD" id="cd02440">
    <property type="entry name" value="AdoMet_MTases"/>
    <property type="match status" value="1"/>
</dbReference>
<keyword evidence="1 2" id="KW-0808">Transferase</keyword>
<reference evidence="2 3" key="1">
    <citation type="journal article" date="2019" name="Nat. Ecol. Evol.">
        <title>Megaphylogeny resolves global patterns of mushroom evolution.</title>
        <authorList>
            <person name="Varga T."/>
            <person name="Krizsan K."/>
            <person name="Foldi C."/>
            <person name="Dima B."/>
            <person name="Sanchez-Garcia M."/>
            <person name="Sanchez-Ramirez S."/>
            <person name="Szollosi G.J."/>
            <person name="Szarkandi J.G."/>
            <person name="Papp V."/>
            <person name="Albert L."/>
            <person name="Andreopoulos W."/>
            <person name="Angelini C."/>
            <person name="Antonin V."/>
            <person name="Barry K.W."/>
            <person name="Bougher N.L."/>
            <person name="Buchanan P."/>
            <person name="Buyck B."/>
            <person name="Bense V."/>
            <person name="Catcheside P."/>
            <person name="Chovatia M."/>
            <person name="Cooper J."/>
            <person name="Damon W."/>
            <person name="Desjardin D."/>
            <person name="Finy P."/>
            <person name="Geml J."/>
            <person name="Haridas S."/>
            <person name="Hughes K."/>
            <person name="Justo A."/>
            <person name="Karasinski D."/>
            <person name="Kautmanova I."/>
            <person name="Kiss B."/>
            <person name="Kocsube S."/>
            <person name="Kotiranta H."/>
            <person name="LaButti K.M."/>
            <person name="Lechner B.E."/>
            <person name="Liimatainen K."/>
            <person name="Lipzen A."/>
            <person name="Lukacs Z."/>
            <person name="Mihaltcheva S."/>
            <person name="Morgado L.N."/>
            <person name="Niskanen T."/>
            <person name="Noordeloos M.E."/>
            <person name="Ohm R.A."/>
            <person name="Ortiz-Santana B."/>
            <person name="Ovrebo C."/>
            <person name="Racz N."/>
            <person name="Riley R."/>
            <person name="Savchenko A."/>
            <person name="Shiryaev A."/>
            <person name="Soop K."/>
            <person name="Spirin V."/>
            <person name="Szebenyi C."/>
            <person name="Tomsovsky M."/>
            <person name="Tulloss R.E."/>
            <person name="Uehling J."/>
            <person name="Grigoriev I.V."/>
            <person name="Vagvolgyi C."/>
            <person name="Papp T."/>
            <person name="Martin F.M."/>
            <person name="Miettinen O."/>
            <person name="Hibbett D.S."/>
            <person name="Nagy L.G."/>
        </authorList>
    </citation>
    <scope>NUCLEOTIDE SEQUENCE [LARGE SCALE GENOMIC DNA]</scope>
    <source>
        <strain evidence="2 3">CBS 121175</strain>
    </source>
</reference>
<protein>
    <submittedName>
        <fullName evidence="2">Hexaprenyldihydroxybenzoate methyltransferase</fullName>
    </submittedName>
</protein>
<dbReference type="STRING" id="230819.A0A5C3KWA1"/>
<keyword evidence="3" id="KW-1185">Reference proteome</keyword>
<proteinExistence type="predicted"/>